<dbReference type="AlphaFoldDB" id="A0A9Q0N239"/>
<gene>
    <name evidence="1" type="ORF">Bhyg_07161</name>
</gene>
<dbReference type="EMBL" id="WJQU01000002">
    <property type="protein sequence ID" value="KAJ6642214.1"/>
    <property type="molecule type" value="Genomic_DNA"/>
</dbReference>
<reference evidence="1" key="1">
    <citation type="submission" date="2022-07" db="EMBL/GenBank/DDBJ databases">
        <authorList>
            <person name="Trinca V."/>
            <person name="Uliana J.V.C."/>
            <person name="Torres T.T."/>
            <person name="Ward R.J."/>
            <person name="Monesi N."/>
        </authorList>
    </citation>
    <scope>NUCLEOTIDE SEQUENCE</scope>
    <source>
        <strain evidence="1">HSMRA1968</strain>
        <tissue evidence="1">Whole embryos</tissue>
    </source>
</reference>
<organism evidence="1 2">
    <name type="scientific">Pseudolycoriella hygida</name>
    <dbReference type="NCBI Taxonomy" id="35572"/>
    <lineage>
        <taxon>Eukaryota</taxon>
        <taxon>Metazoa</taxon>
        <taxon>Ecdysozoa</taxon>
        <taxon>Arthropoda</taxon>
        <taxon>Hexapoda</taxon>
        <taxon>Insecta</taxon>
        <taxon>Pterygota</taxon>
        <taxon>Neoptera</taxon>
        <taxon>Endopterygota</taxon>
        <taxon>Diptera</taxon>
        <taxon>Nematocera</taxon>
        <taxon>Sciaroidea</taxon>
        <taxon>Sciaridae</taxon>
        <taxon>Pseudolycoriella</taxon>
    </lineage>
</organism>
<keyword evidence="2" id="KW-1185">Reference proteome</keyword>
<proteinExistence type="predicted"/>
<protein>
    <submittedName>
        <fullName evidence="1">Uncharacterized protein</fullName>
    </submittedName>
</protein>
<evidence type="ECO:0000313" key="2">
    <source>
        <dbReference type="Proteomes" id="UP001151699"/>
    </source>
</evidence>
<accession>A0A9Q0N239</accession>
<name>A0A9Q0N239_9DIPT</name>
<comment type="caution">
    <text evidence="1">The sequence shown here is derived from an EMBL/GenBank/DDBJ whole genome shotgun (WGS) entry which is preliminary data.</text>
</comment>
<sequence length="66" mass="7509">MKCRYSMATAQMSDQMIFSSKFRWTNFASESRRYPAGSEFVKFLMGKKSAINAPAGPRYLQLLMGS</sequence>
<evidence type="ECO:0000313" key="1">
    <source>
        <dbReference type="EMBL" id="KAJ6642214.1"/>
    </source>
</evidence>
<dbReference type="Proteomes" id="UP001151699">
    <property type="component" value="Chromosome B"/>
</dbReference>